<feature type="transmembrane region" description="Helical" evidence="11">
    <location>
        <begin position="845"/>
        <end position="864"/>
    </location>
</feature>
<feature type="domain" description="ABC transmembrane type-1" evidence="13">
    <location>
        <begin position="718"/>
        <end position="990"/>
    </location>
</feature>
<dbReference type="GO" id="GO:0005524">
    <property type="term" value="F:ATP binding"/>
    <property type="evidence" value="ECO:0007669"/>
    <property type="project" value="UniProtKB-KW"/>
</dbReference>
<dbReference type="InterPro" id="IPR027417">
    <property type="entry name" value="P-loop_NTPase"/>
</dbReference>
<evidence type="ECO:0000256" key="3">
    <source>
        <dbReference type="ARBA" id="ARBA00022448"/>
    </source>
</evidence>
<name>A0A5N6QAQ9_9ROSI</name>
<dbReference type="Gene3D" id="3.40.50.300">
    <property type="entry name" value="P-loop containing nucleotide triphosphate hydrolases"/>
    <property type="match status" value="2"/>
</dbReference>
<dbReference type="OrthoDB" id="6500128at2759"/>
<dbReference type="Proteomes" id="UP000327013">
    <property type="component" value="Chromosome 1"/>
</dbReference>
<evidence type="ECO:0000256" key="1">
    <source>
        <dbReference type="ARBA" id="ARBA00004651"/>
    </source>
</evidence>
<feature type="transmembrane region" description="Helical" evidence="11">
    <location>
        <begin position="758"/>
        <end position="781"/>
    </location>
</feature>
<gene>
    <name evidence="14" type="ORF">FH972_001038</name>
</gene>
<dbReference type="AlphaFoldDB" id="A0A5N6QAQ9"/>
<feature type="domain" description="ABC transporter" evidence="12">
    <location>
        <begin position="373"/>
        <end position="609"/>
    </location>
</feature>
<dbReference type="PROSITE" id="PS00211">
    <property type="entry name" value="ABC_TRANSPORTER_1"/>
    <property type="match status" value="2"/>
</dbReference>
<dbReference type="PROSITE" id="PS50893">
    <property type="entry name" value="ABC_TRANSPORTER_2"/>
    <property type="match status" value="2"/>
</dbReference>
<comment type="similarity">
    <text evidence="2">Belongs to the ABC transporter superfamily. ABCB family. Multidrug resistance exporter (TC 3.A.1.201) subfamily.</text>
</comment>
<dbReference type="CDD" id="cd03249">
    <property type="entry name" value="ABC_MTABC3_MDL1_MDL2"/>
    <property type="match status" value="2"/>
</dbReference>
<dbReference type="GO" id="GO:0010328">
    <property type="term" value="F:auxin influx transmembrane transporter activity"/>
    <property type="evidence" value="ECO:0007669"/>
    <property type="project" value="UniProtKB-ARBA"/>
</dbReference>
<dbReference type="InterPro" id="IPR039421">
    <property type="entry name" value="Type_1_exporter"/>
</dbReference>
<evidence type="ECO:0000256" key="8">
    <source>
        <dbReference type="ARBA" id="ARBA00022989"/>
    </source>
</evidence>
<evidence type="ECO:0000256" key="10">
    <source>
        <dbReference type="ARBA" id="ARBA00023180"/>
    </source>
</evidence>
<feature type="transmembrane region" description="Helical" evidence="11">
    <location>
        <begin position="196"/>
        <end position="218"/>
    </location>
</feature>
<keyword evidence="5" id="KW-0677">Repeat</keyword>
<dbReference type="FunFam" id="1.20.1560.10:FF:000044">
    <property type="entry name" value="ABC transporter B family member 9"/>
    <property type="match status" value="1"/>
</dbReference>
<feature type="transmembrane region" description="Helical" evidence="11">
    <location>
        <begin position="98"/>
        <end position="119"/>
    </location>
</feature>
<dbReference type="FunFam" id="1.20.1560.10:FF:000009">
    <property type="entry name" value="ABC transporter B family member 1"/>
    <property type="match status" value="1"/>
</dbReference>
<dbReference type="Pfam" id="PF00005">
    <property type="entry name" value="ABC_tran"/>
    <property type="match status" value="2"/>
</dbReference>
<dbReference type="PANTHER" id="PTHR24222">
    <property type="entry name" value="ABC TRANSPORTER B FAMILY"/>
    <property type="match status" value="1"/>
</dbReference>
<reference evidence="14 15" key="1">
    <citation type="submission" date="2019-06" db="EMBL/GenBank/DDBJ databases">
        <title>A chromosomal-level reference genome of Carpinus fangiana (Coryloideae, Betulaceae).</title>
        <authorList>
            <person name="Yang X."/>
            <person name="Wang Z."/>
            <person name="Zhang L."/>
            <person name="Hao G."/>
            <person name="Liu J."/>
            <person name="Yang Y."/>
        </authorList>
    </citation>
    <scope>NUCLEOTIDE SEQUENCE [LARGE SCALE GENOMIC DNA]</scope>
    <source>
        <strain evidence="14">Cfa_2016G</strain>
        <tissue evidence="14">Leaf</tissue>
    </source>
</reference>
<dbReference type="InterPro" id="IPR011527">
    <property type="entry name" value="ABC1_TM_dom"/>
</dbReference>
<feature type="transmembrane region" description="Helical" evidence="11">
    <location>
        <begin position="273"/>
        <end position="297"/>
    </location>
</feature>
<dbReference type="InterPro" id="IPR036640">
    <property type="entry name" value="ABC1_TM_sf"/>
</dbReference>
<dbReference type="Gene3D" id="1.20.1560.10">
    <property type="entry name" value="ABC transporter type 1, transmembrane domain"/>
    <property type="match status" value="2"/>
</dbReference>
<keyword evidence="7" id="KW-0067">ATP-binding</keyword>
<dbReference type="PANTHER" id="PTHR24222:SF50">
    <property type="entry name" value="ABC TRANSPORTER B FAMILY MEMBER 9-LIKE ISOFORM X2"/>
    <property type="match status" value="1"/>
</dbReference>
<dbReference type="InterPro" id="IPR003593">
    <property type="entry name" value="AAA+_ATPase"/>
</dbReference>
<feature type="transmembrane region" description="Helical" evidence="11">
    <location>
        <begin position="174"/>
        <end position="190"/>
    </location>
</feature>
<dbReference type="InterPro" id="IPR003439">
    <property type="entry name" value="ABC_transporter-like_ATP-bd"/>
</dbReference>
<evidence type="ECO:0000313" key="14">
    <source>
        <dbReference type="EMBL" id="KAE7996306.1"/>
    </source>
</evidence>
<evidence type="ECO:0000256" key="11">
    <source>
        <dbReference type="SAM" id="Phobius"/>
    </source>
</evidence>
<dbReference type="InterPro" id="IPR017871">
    <property type="entry name" value="ABC_transporter-like_CS"/>
</dbReference>
<evidence type="ECO:0000256" key="9">
    <source>
        <dbReference type="ARBA" id="ARBA00023136"/>
    </source>
</evidence>
<evidence type="ECO:0000256" key="2">
    <source>
        <dbReference type="ARBA" id="ARBA00007577"/>
    </source>
</evidence>
<keyword evidence="10" id="KW-0325">Glycoprotein</keyword>
<dbReference type="Pfam" id="PF00664">
    <property type="entry name" value="ABC_membrane"/>
    <property type="match status" value="2"/>
</dbReference>
<sequence>MDKKKEMKEGGGYGGGGGGVFAVGAAKVVKKHKVSFLKLFTFANRLDVILMVVGTISAVANGVSQPLMTVILGNVINSFGSSDPSQAIQEVSKVSLEFVYLAIGTGIASLLQVACWIVTGERQASRIRSLYLKTILRQDIGFIDTETTTGEVIGRMSGDTVLIQDAMGEKVGKFVQLVSTFLGGFVIAFAKGWHLSLVLLSCVPPIVITGGSMSTLMAKMSGRGQVAYADAGNVVEQTVGAIRTVASFTGEKQAIEKYNKKLKIAFAATIQQGLATGVGLGLVILIVFCSYALAVWYGSKLIIEKGYSGGQVINVIMAVMTGGMSLGQTSPSMNAFASGQAAAYKMFDTIKRNPKIDAYDTSGIVLKDIKGEIELKDVHFRYPARPDVQIFSGFSLHVPSGKTVALVGQSGSGKSTVISLVERFYDPDEGQVLVDGVNLKKLHLKWIRDKIGLVSQEPNLFTTTIKENIGYGKENATDEEIRNAIELANAAKFIDKLPKGLDTMVGEHGTQLSGGQKQRIAIARAILKNPRILLLDEATSALDAESERIVQDALVNIMENRTTLVVAHRLTTIRNANIIAVVQQGKVVEKGTHAELIRDSNGAYSQLVRLQGGAEAENTETSDTDNKAADTNLDLDKTMATLRSHRRSLVRSLSRGSSGSWGSFTMNYAVPGGPISLLETEEIDEEDYEITKMDIEKRRKVATKQLAYLNKPEIPVLLVGSLGAAVQGVIFPIFGLLLSSAIGMFFEPPSQLRIDSRYWASVYASMGCIALVAIPIQNYFFGVAGGKLIQRIRSMTFEKIVHQQISWFDDPANSRFLLVIDTLALVLQNIATVIAGLVIAFTANWMLAFIILAVLPLVLLQATIQAKFSKGFSVDAKVMYEEASQVANDAVGSIRTVASFCAEEKVMDLYQKKCEGPKKQGVRLGLISGIGLGFSYFALYCTNAFCFYIGSVLVQHGKATFGEVFKVFFALTISAVGVSQSSALAPDSNKAKDSAASILDILDSRPKIDSSSTEGITLPSVTGNIKLVYVSFRYPTRPDIRIFTNLSLKIPSGKTVALVGESGSGKSTIISLIERFYDPDSGTILLDGVDIQTFRLSWLRQQMGLVSREPMLFNETIRTNIAYGSQGDATEEEIIAATRAANAHNFISSLPQGYDTSVGERGVQLSGGQKQRIAIARAILKDPRILLLDEATSALDAESERVVQDALDRVMVNRTTVIVAHRLTTIKGANIISVVKNSIIAEKGSHDELMKITDGTYASLVALHTSS</sequence>
<organism evidence="14 15">
    <name type="scientific">Carpinus fangiana</name>
    <dbReference type="NCBI Taxonomy" id="176857"/>
    <lineage>
        <taxon>Eukaryota</taxon>
        <taxon>Viridiplantae</taxon>
        <taxon>Streptophyta</taxon>
        <taxon>Embryophyta</taxon>
        <taxon>Tracheophyta</taxon>
        <taxon>Spermatophyta</taxon>
        <taxon>Magnoliopsida</taxon>
        <taxon>eudicotyledons</taxon>
        <taxon>Gunneridae</taxon>
        <taxon>Pentapetalae</taxon>
        <taxon>rosids</taxon>
        <taxon>fabids</taxon>
        <taxon>Fagales</taxon>
        <taxon>Betulaceae</taxon>
        <taxon>Carpinus</taxon>
    </lineage>
</organism>
<feature type="transmembrane region" description="Helical" evidence="11">
    <location>
        <begin position="714"/>
        <end position="738"/>
    </location>
</feature>
<dbReference type="GO" id="GO:0140359">
    <property type="term" value="F:ABC-type transporter activity"/>
    <property type="evidence" value="ECO:0007669"/>
    <property type="project" value="InterPro"/>
</dbReference>
<keyword evidence="4 11" id="KW-0812">Transmembrane</keyword>
<dbReference type="SMART" id="SM00382">
    <property type="entry name" value="AAA"/>
    <property type="match status" value="2"/>
</dbReference>
<dbReference type="GO" id="GO:0016887">
    <property type="term" value="F:ATP hydrolysis activity"/>
    <property type="evidence" value="ECO:0007669"/>
    <property type="project" value="InterPro"/>
</dbReference>
<feature type="domain" description="ABC transmembrane type-1" evidence="13">
    <location>
        <begin position="52"/>
        <end position="338"/>
    </location>
</feature>
<evidence type="ECO:0000313" key="15">
    <source>
        <dbReference type="Proteomes" id="UP000327013"/>
    </source>
</evidence>
<evidence type="ECO:0000256" key="4">
    <source>
        <dbReference type="ARBA" id="ARBA00022692"/>
    </source>
</evidence>
<dbReference type="CDD" id="cd18577">
    <property type="entry name" value="ABC_6TM_Pgp_ABCB1_D1_like"/>
    <property type="match status" value="1"/>
</dbReference>
<keyword evidence="6" id="KW-0547">Nucleotide-binding</keyword>
<proteinExistence type="inferred from homology"/>
<keyword evidence="3" id="KW-0813">Transport</keyword>
<dbReference type="GO" id="GO:0010329">
    <property type="term" value="F:auxin efflux transmembrane transporter activity"/>
    <property type="evidence" value="ECO:0007669"/>
    <property type="project" value="UniProtKB-ARBA"/>
</dbReference>
<evidence type="ECO:0000259" key="12">
    <source>
        <dbReference type="PROSITE" id="PS50893"/>
    </source>
</evidence>
<dbReference type="FunFam" id="3.40.50.300:FF:000066">
    <property type="entry name" value="ABC transporter B family member 1"/>
    <property type="match status" value="2"/>
</dbReference>
<dbReference type="PROSITE" id="PS50929">
    <property type="entry name" value="ABC_TM1F"/>
    <property type="match status" value="2"/>
</dbReference>
<protein>
    <submittedName>
        <fullName evidence="14">Uncharacterized protein</fullName>
    </submittedName>
</protein>
<dbReference type="SUPFAM" id="SSF90123">
    <property type="entry name" value="ABC transporter transmembrane region"/>
    <property type="match status" value="2"/>
</dbReference>
<evidence type="ECO:0000256" key="6">
    <source>
        <dbReference type="ARBA" id="ARBA00022741"/>
    </source>
</evidence>
<feature type="transmembrane region" description="Helical" evidence="11">
    <location>
        <begin position="816"/>
        <end position="839"/>
    </location>
</feature>
<dbReference type="CDD" id="cd18578">
    <property type="entry name" value="ABC_6TM_Pgp_ABCB1_D2_like"/>
    <property type="match status" value="1"/>
</dbReference>
<feature type="domain" description="ABC transporter" evidence="12">
    <location>
        <begin position="1025"/>
        <end position="1262"/>
    </location>
</feature>
<accession>A0A5N6QAQ9</accession>
<keyword evidence="9 11" id="KW-0472">Membrane</keyword>
<keyword evidence="15" id="KW-1185">Reference proteome</keyword>
<dbReference type="EMBL" id="CM017321">
    <property type="protein sequence ID" value="KAE7996306.1"/>
    <property type="molecule type" value="Genomic_DNA"/>
</dbReference>
<dbReference type="GO" id="GO:0005886">
    <property type="term" value="C:plasma membrane"/>
    <property type="evidence" value="ECO:0007669"/>
    <property type="project" value="UniProtKB-SubCell"/>
</dbReference>
<keyword evidence="8 11" id="KW-1133">Transmembrane helix</keyword>
<dbReference type="SUPFAM" id="SSF52540">
    <property type="entry name" value="P-loop containing nucleoside triphosphate hydrolases"/>
    <property type="match status" value="2"/>
</dbReference>
<evidence type="ECO:0000256" key="7">
    <source>
        <dbReference type="ARBA" id="ARBA00022840"/>
    </source>
</evidence>
<evidence type="ECO:0000256" key="5">
    <source>
        <dbReference type="ARBA" id="ARBA00022737"/>
    </source>
</evidence>
<comment type="subcellular location">
    <subcellularLocation>
        <location evidence="1">Cell membrane</location>
        <topology evidence="1">Multi-pass membrane protein</topology>
    </subcellularLocation>
</comment>
<evidence type="ECO:0000259" key="13">
    <source>
        <dbReference type="PROSITE" id="PS50929"/>
    </source>
</evidence>